<keyword evidence="8" id="KW-0548">Nucleotidyltransferase</keyword>
<dbReference type="PANTHER" id="PTHR43764:SF1">
    <property type="entry name" value="MOLYBDOPTERIN MOLYBDOTRANSFERASE"/>
    <property type="match status" value="1"/>
</dbReference>
<evidence type="ECO:0000259" key="7">
    <source>
        <dbReference type="SMART" id="SM00852"/>
    </source>
</evidence>
<evidence type="ECO:0000256" key="3">
    <source>
        <dbReference type="ARBA" id="ARBA00013491"/>
    </source>
</evidence>
<gene>
    <name evidence="8" type="ORF">SAMN05660420_02346</name>
</gene>
<dbReference type="AlphaFoldDB" id="A0A1H4BZT7"/>
<evidence type="ECO:0000256" key="4">
    <source>
        <dbReference type="ARBA" id="ARBA00023150"/>
    </source>
</evidence>
<comment type="catalytic activity">
    <reaction evidence="5">
        <text>molybdopterin + ATP + H(+) = adenylyl-molybdopterin + diphosphate</text>
        <dbReference type="Rhea" id="RHEA:31331"/>
        <dbReference type="ChEBI" id="CHEBI:15378"/>
        <dbReference type="ChEBI" id="CHEBI:30616"/>
        <dbReference type="ChEBI" id="CHEBI:33019"/>
        <dbReference type="ChEBI" id="CHEBI:58698"/>
        <dbReference type="ChEBI" id="CHEBI:62727"/>
        <dbReference type="EC" id="2.7.7.75"/>
    </reaction>
</comment>
<dbReference type="NCBIfam" id="TIGR00177">
    <property type="entry name" value="molyb_syn"/>
    <property type="match status" value="1"/>
</dbReference>
<dbReference type="Gene3D" id="3.40.980.10">
    <property type="entry name" value="MoaB/Mog-like domain"/>
    <property type="match status" value="1"/>
</dbReference>
<dbReference type="InterPro" id="IPR001453">
    <property type="entry name" value="MoaB/Mog_dom"/>
</dbReference>
<sequence length="166" mass="17943">METKPYQVGILTLSDKGACGEREDESGPLLKEMVSGIGKVLRYQIIADDQDKIMMMLSSWVDDLGLDLILTTGGTGLSPRDVTPQATLAVIDYQVPGMAEAMRAASMKITDRAMLSRAIVGVRHQTLIVNLPGSPRSVKENFEVLLPVLQHALDKLTGDTTDCALS</sequence>
<dbReference type="GO" id="GO:0061598">
    <property type="term" value="F:molybdopterin adenylyltransferase activity"/>
    <property type="evidence" value="ECO:0007669"/>
    <property type="project" value="UniProtKB-EC"/>
</dbReference>
<name>A0A1H4BZT7_9BACT</name>
<dbReference type="STRING" id="37625.SAMN05660420_02346"/>
<comment type="pathway">
    <text evidence="1">Cofactor biosynthesis; molybdopterin biosynthesis.</text>
</comment>
<protein>
    <recommendedName>
        <fullName evidence="3">Molybdopterin adenylyltransferase</fullName>
        <ecNumber evidence="2">2.7.7.75</ecNumber>
    </recommendedName>
</protein>
<evidence type="ECO:0000313" key="8">
    <source>
        <dbReference type="EMBL" id="SEA53332.1"/>
    </source>
</evidence>
<accession>A0A1H4BZT7</accession>
<dbReference type="UniPathway" id="UPA00344"/>
<dbReference type="Proteomes" id="UP000199409">
    <property type="component" value="Unassembled WGS sequence"/>
</dbReference>
<dbReference type="CDD" id="cd00886">
    <property type="entry name" value="MogA_MoaB"/>
    <property type="match status" value="1"/>
</dbReference>
<reference evidence="8 9" key="1">
    <citation type="submission" date="2016-10" db="EMBL/GenBank/DDBJ databases">
        <authorList>
            <person name="de Groot N.N."/>
        </authorList>
    </citation>
    <scope>NUCLEOTIDE SEQUENCE [LARGE SCALE GENOMIC DNA]</scope>
    <source>
        <strain evidence="8 9">DSM 7343</strain>
    </source>
</reference>
<evidence type="ECO:0000256" key="6">
    <source>
        <dbReference type="ARBA" id="ARBA00058212"/>
    </source>
</evidence>
<keyword evidence="9" id="KW-1185">Reference proteome</keyword>
<dbReference type="RefSeq" id="WP_092348626.1">
    <property type="nucleotide sequence ID" value="NZ_FNQN01000007.1"/>
</dbReference>
<evidence type="ECO:0000256" key="5">
    <source>
        <dbReference type="ARBA" id="ARBA00051131"/>
    </source>
</evidence>
<keyword evidence="4" id="KW-0501">Molybdenum cofactor biosynthesis</keyword>
<dbReference type="InterPro" id="IPR008284">
    <property type="entry name" value="MoCF_biosynth_CS"/>
</dbReference>
<proteinExistence type="predicted"/>
<dbReference type="PROSITE" id="PS01078">
    <property type="entry name" value="MOCF_BIOSYNTHESIS_1"/>
    <property type="match status" value="1"/>
</dbReference>
<evidence type="ECO:0000256" key="2">
    <source>
        <dbReference type="ARBA" id="ARBA00012509"/>
    </source>
</evidence>
<dbReference type="EMBL" id="FNQN01000007">
    <property type="protein sequence ID" value="SEA53332.1"/>
    <property type="molecule type" value="Genomic_DNA"/>
</dbReference>
<feature type="domain" description="MoaB/Mog" evidence="7">
    <location>
        <begin position="9"/>
        <end position="152"/>
    </location>
</feature>
<dbReference type="EC" id="2.7.7.75" evidence="2"/>
<dbReference type="SMART" id="SM00852">
    <property type="entry name" value="MoCF_biosynth"/>
    <property type="match status" value="1"/>
</dbReference>
<dbReference type="SUPFAM" id="SSF53218">
    <property type="entry name" value="Molybdenum cofactor biosynthesis proteins"/>
    <property type="match status" value="1"/>
</dbReference>
<keyword evidence="8" id="KW-0808">Transferase</keyword>
<dbReference type="OrthoDB" id="9784492at2"/>
<evidence type="ECO:0000313" key="9">
    <source>
        <dbReference type="Proteomes" id="UP000199409"/>
    </source>
</evidence>
<comment type="function">
    <text evidence="6">Catalyzes the adenylation of molybdopterin as part of the biosynthesis of the molybdenum-cofactor.</text>
</comment>
<evidence type="ECO:0000256" key="1">
    <source>
        <dbReference type="ARBA" id="ARBA00005046"/>
    </source>
</evidence>
<dbReference type="PANTHER" id="PTHR43764">
    <property type="entry name" value="MOLYBDENUM COFACTOR BIOSYNTHESIS"/>
    <property type="match status" value="1"/>
</dbReference>
<organism evidence="8 9">
    <name type="scientific">Desulfuromusa kysingii</name>
    <dbReference type="NCBI Taxonomy" id="37625"/>
    <lineage>
        <taxon>Bacteria</taxon>
        <taxon>Pseudomonadati</taxon>
        <taxon>Thermodesulfobacteriota</taxon>
        <taxon>Desulfuromonadia</taxon>
        <taxon>Desulfuromonadales</taxon>
        <taxon>Geopsychrobacteraceae</taxon>
        <taxon>Desulfuromusa</taxon>
    </lineage>
</organism>
<dbReference type="GO" id="GO:0006777">
    <property type="term" value="P:Mo-molybdopterin cofactor biosynthetic process"/>
    <property type="evidence" value="ECO:0007669"/>
    <property type="project" value="UniProtKB-KW"/>
</dbReference>
<dbReference type="InterPro" id="IPR036425">
    <property type="entry name" value="MoaB/Mog-like_dom_sf"/>
</dbReference>
<dbReference type="Pfam" id="PF00994">
    <property type="entry name" value="MoCF_biosynth"/>
    <property type="match status" value="1"/>
</dbReference>
<dbReference type="InterPro" id="IPR051920">
    <property type="entry name" value="MPT_Adenylyltrnsfr/MoaC-Rel"/>
</dbReference>